<organism evidence="1 2">
    <name type="scientific">Polynucleobacter paneuropaeus</name>
    <dbReference type="NCBI Taxonomy" id="2527775"/>
    <lineage>
        <taxon>Bacteria</taxon>
        <taxon>Pseudomonadati</taxon>
        <taxon>Pseudomonadota</taxon>
        <taxon>Betaproteobacteria</taxon>
        <taxon>Burkholderiales</taxon>
        <taxon>Burkholderiaceae</taxon>
        <taxon>Polynucleobacter</taxon>
    </lineage>
</organism>
<name>A0A2Z4JS49_9BURK</name>
<dbReference type="Proteomes" id="UP000248592">
    <property type="component" value="Chromosome"/>
</dbReference>
<gene>
    <name evidence="1" type="ORF">Pas1_04235</name>
</gene>
<evidence type="ECO:0008006" key="3">
    <source>
        <dbReference type="Google" id="ProtNLM"/>
    </source>
</evidence>
<dbReference type="SUPFAM" id="SSF46785">
    <property type="entry name" value="Winged helix' DNA-binding domain"/>
    <property type="match status" value="1"/>
</dbReference>
<protein>
    <recommendedName>
        <fullName evidence="3">MarR family transcriptional regulator</fullName>
    </recommendedName>
</protein>
<reference evidence="2" key="1">
    <citation type="submission" date="2018-06" db="EMBL/GenBank/DDBJ databases">
        <title>Description of a new Polynucleobacter species.</title>
        <authorList>
            <person name="Hahn M.W."/>
        </authorList>
    </citation>
    <scope>NUCLEOTIDE SEQUENCE [LARGE SCALE GENOMIC DNA]</scope>
    <source>
        <strain evidence="2">MG-25-Pas1-D2</strain>
    </source>
</reference>
<proteinExistence type="predicted"/>
<dbReference type="InterPro" id="IPR036390">
    <property type="entry name" value="WH_DNA-bd_sf"/>
</dbReference>
<evidence type="ECO:0000313" key="1">
    <source>
        <dbReference type="EMBL" id="AWW49658.1"/>
    </source>
</evidence>
<dbReference type="RefSeq" id="WP_112294588.1">
    <property type="nucleotide sequence ID" value="NZ_CBCSBS010000001.1"/>
</dbReference>
<dbReference type="AlphaFoldDB" id="A0A2Z4JS49"/>
<evidence type="ECO:0000313" key="2">
    <source>
        <dbReference type="Proteomes" id="UP000248592"/>
    </source>
</evidence>
<dbReference type="EMBL" id="CP030085">
    <property type="protein sequence ID" value="AWW49658.1"/>
    <property type="molecule type" value="Genomic_DNA"/>
</dbReference>
<sequence>MLEYLSKIDKARSINKSYHLNDRQVLILDYICEKYLTNKACHVKEIILLKTVGSQATLHAVTKELARLDLIKVGIDSVDNRIKNVLPTSLALKRLKTLVAIFMDSP</sequence>
<accession>A0A2Z4JS49</accession>